<name>A0ABW4RHL5_9BACL</name>
<evidence type="ECO:0000259" key="1">
    <source>
        <dbReference type="Pfam" id="PF02627"/>
    </source>
</evidence>
<dbReference type="InterPro" id="IPR052512">
    <property type="entry name" value="4CMD/NDH-1_regulator"/>
</dbReference>
<comment type="caution">
    <text evidence="2">The sequence shown here is derived from an EMBL/GenBank/DDBJ whole genome shotgun (WGS) entry which is preliminary data.</text>
</comment>
<dbReference type="SUPFAM" id="SSF69118">
    <property type="entry name" value="AhpD-like"/>
    <property type="match status" value="1"/>
</dbReference>
<dbReference type="InterPro" id="IPR003779">
    <property type="entry name" value="CMD-like"/>
</dbReference>
<dbReference type="Pfam" id="PF02627">
    <property type="entry name" value="CMD"/>
    <property type="match status" value="1"/>
</dbReference>
<evidence type="ECO:0000313" key="3">
    <source>
        <dbReference type="Proteomes" id="UP001597233"/>
    </source>
</evidence>
<proteinExistence type="predicted"/>
<reference evidence="3" key="1">
    <citation type="journal article" date="2019" name="Int. J. Syst. Evol. Microbiol.">
        <title>The Global Catalogue of Microorganisms (GCM) 10K type strain sequencing project: providing services to taxonomists for standard genome sequencing and annotation.</title>
        <authorList>
            <consortium name="The Broad Institute Genomics Platform"/>
            <consortium name="The Broad Institute Genome Sequencing Center for Infectious Disease"/>
            <person name="Wu L."/>
            <person name="Ma J."/>
        </authorList>
    </citation>
    <scope>NUCLEOTIDE SEQUENCE [LARGE SCALE GENOMIC DNA]</scope>
    <source>
        <strain evidence="3">CCUG 54950</strain>
    </source>
</reference>
<dbReference type="Gene3D" id="1.20.1290.10">
    <property type="entry name" value="AhpD-like"/>
    <property type="match status" value="1"/>
</dbReference>
<dbReference type="PANTHER" id="PTHR33570:SF10">
    <property type="entry name" value="GAMMA-CARBOXYMUCONOLACTONE DECARBOXYLASE"/>
    <property type="match status" value="1"/>
</dbReference>
<sequence>MTEHTQQATGNEQSRYDRGWDKLKTIDGQAGERVIASLQDIAPDLGRYVIEYAFGDIYSRPTLDSRQRQLVTLATLTTQGGCEAQLHVHVNASLNVGLTTAEIVEAIMHCSPYTGFPRVLNAMTVAKQVFQERGLLPLV</sequence>
<protein>
    <submittedName>
        <fullName evidence="2">Carboxymuconolactone decarboxylase family protein</fullName>
    </submittedName>
</protein>
<feature type="domain" description="Carboxymuconolactone decarboxylase-like" evidence="1">
    <location>
        <begin position="43"/>
        <end position="127"/>
    </location>
</feature>
<evidence type="ECO:0000313" key="2">
    <source>
        <dbReference type="EMBL" id="MFD1885801.1"/>
    </source>
</evidence>
<accession>A0ABW4RHL5</accession>
<dbReference type="PANTHER" id="PTHR33570">
    <property type="entry name" value="4-CARBOXYMUCONOLACTONE DECARBOXYLASE FAMILY PROTEIN"/>
    <property type="match status" value="1"/>
</dbReference>
<keyword evidence="3" id="KW-1185">Reference proteome</keyword>
<organism evidence="2 3">
    <name type="scientific">Paenibacillus wenxiniae</name>
    <dbReference type="NCBI Taxonomy" id="1636843"/>
    <lineage>
        <taxon>Bacteria</taxon>
        <taxon>Bacillati</taxon>
        <taxon>Bacillota</taxon>
        <taxon>Bacilli</taxon>
        <taxon>Bacillales</taxon>
        <taxon>Paenibacillaceae</taxon>
        <taxon>Paenibacillus</taxon>
    </lineage>
</organism>
<dbReference type="InterPro" id="IPR029032">
    <property type="entry name" value="AhpD-like"/>
</dbReference>
<dbReference type="RefSeq" id="WP_347324748.1">
    <property type="nucleotide sequence ID" value="NZ_JBCGUH010000004.1"/>
</dbReference>
<gene>
    <name evidence="2" type="ORF">ACFSC9_09710</name>
</gene>
<dbReference type="EMBL" id="JBHUEH010000014">
    <property type="protein sequence ID" value="MFD1885801.1"/>
    <property type="molecule type" value="Genomic_DNA"/>
</dbReference>
<dbReference type="Proteomes" id="UP001597233">
    <property type="component" value="Unassembled WGS sequence"/>
</dbReference>